<comment type="caution">
    <text evidence="2">The sequence shown here is derived from an EMBL/GenBank/DDBJ whole genome shotgun (WGS) entry which is preliminary data.</text>
</comment>
<accession>A0A6G0TLW2</accession>
<evidence type="ECO:0000256" key="1">
    <source>
        <dbReference type="SAM" id="Phobius"/>
    </source>
</evidence>
<dbReference type="EMBL" id="VYZN01000026">
    <property type="protein sequence ID" value="KAE9535254.1"/>
    <property type="molecule type" value="Genomic_DNA"/>
</dbReference>
<proteinExistence type="predicted"/>
<feature type="transmembrane region" description="Helical" evidence="1">
    <location>
        <begin position="113"/>
        <end position="135"/>
    </location>
</feature>
<keyword evidence="3" id="KW-1185">Reference proteome</keyword>
<name>A0A6G0TLW2_APHGL</name>
<feature type="transmembrane region" description="Helical" evidence="1">
    <location>
        <begin position="81"/>
        <end position="101"/>
    </location>
</feature>
<dbReference type="AlphaFoldDB" id="A0A6G0TLW2"/>
<protein>
    <submittedName>
        <fullName evidence="2">Uncharacterized protein</fullName>
    </submittedName>
</protein>
<keyword evidence="1" id="KW-0472">Membrane</keyword>
<keyword evidence="1" id="KW-1133">Transmembrane helix</keyword>
<dbReference type="Proteomes" id="UP000475862">
    <property type="component" value="Unassembled WGS sequence"/>
</dbReference>
<gene>
    <name evidence="2" type="ORF">AGLY_007987</name>
</gene>
<evidence type="ECO:0000313" key="2">
    <source>
        <dbReference type="EMBL" id="KAE9535254.1"/>
    </source>
</evidence>
<keyword evidence="1" id="KW-0812">Transmembrane</keyword>
<reference evidence="2 3" key="1">
    <citation type="submission" date="2019-08" db="EMBL/GenBank/DDBJ databases">
        <title>The genome of the soybean aphid Biotype 1, its phylome, world population structure and adaptation to the North American continent.</title>
        <authorList>
            <person name="Giordano R."/>
            <person name="Donthu R.K."/>
            <person name="Hernandez A.G."/>
            <person name="Wright C.L."/>
            <person name="Zimin A.V."/>
        </authorList>
    </citation>
    <scope>NUCLEOTIDE SEQUENCE [LARGE SCALE GENOMIC DNA]</scope>
    <source>
        <tissue evidence="2">Whole aphids</tissue>
    </source>
</reference>
<evidence type="ECO:0000313" key="3">
    <source>
        <dbReference type="Proteomes" id="UP000475862"/>
    </source>
</evidence>
<organism evidence="2 3">
    <name type="scientific">Aphis glycines</name>
    <name type="common">Soybean aphid</name>
    <dbReference type="NCBI Taxonomy" id="307491"/>
    <lineage>
        <taxon>Eukaryota</taxon>
        <taxon>Metazoa</taxon>
        <taxon>Ecdysozoa</taxon>
        <taxon>Arthropoda</taxon>
        <taxon>Hexapoda</taxon>
        <taxon>Insecta</taxon>
        <taxon>Pterygota</taxon>
        <taxon>Neoptera</taxon>
        <taxon>Paraneoptera</taxon>
        <taxon>Hemiptera</taxon>
        <taxon>Sternorrhyncha</taxon>
        <taxon>Aphidomorpha</taxon>
        <taxon>Aphidoidea</taxon>
        <taxon>Aphididae</taxon>
        <taxon>Aphidini</taxon>
        <taxon>Aphis</taxon>
        <taxon>Aphis</taxon>
    </lineage>
</organism>
<sequence>MTNHSVTYPKQFISLCRSPCIGGVQRQAGPPGYREFYIIKKQFETELISKINLWLTVLYLDDRIEILIPNKSIYTLNQYDFLMLSACRSFLMIDLLLRALGPFLQCSVINFRALVIIYFINTLATTPCTILYSNVKQYRKDYRYASIEYFQLRLEKLIIMVLSQSKYSILLLSFMRNGTIRTNVSEPTLRFCQSKIFGACGNGAFQIFRRSVYESLILRICHDLAMLCRLYRISDYLIEWNPD</sequence>